<dbReference type="OrthoDB" id="680341at2759"/>
<proteinExistence type="predicted"/>
<sequence length="172" mass="18639">MLLGTNTSVPPEVVKGGRSKSVQFDACIIAKELMRLGEDVRWEAVVHVWMEMLTYAAGKCKGTTHVHQLARGGELITIVWLLMAHLGIGNIYQKAAEDDATPKLIVSSYPVTPLSLLLSPDVQVTKQQMPRRSPPGCARAMPSNAMKGRRVLFVCAKGGRLWALGLLVGCCG</sequence>
<accession>A0A1E5WJ33</accession>
<evidence type="ECO:0000313" key="1">
    <source>
        <dbReference type="EMBL" id="OEL37416.1"/>
    </source>
</evidence>
<dbReference type="PANTHER" id="PTHR31325">
    <property type="entry name" value="OS01G0798800 PROTEIN-RELATED"/>
    <property type="match status" value="1"/>
</dbReference>
<gene>
    <name evidence="1" type="ORF">BAE44_0001567</name>
</gene>
<dbReference type="STRING" id="888268.A0A1E5WJ33"/>
<comment type="caution">
    <text evidence="1">The sequence shown here is derived from an EMBL/GenBank/DDBJ whole genome shotgun (WGS) entry which is preliminary data.</text>
</comment>
<evidence type="ECO:0000313" key="2">
    <source>
        <dbReference type="Proteomes" id="UP000095767"/>
    </source>
</evidence>
<protein>
    <recommendedName>
        <fullName evidence="3">DUF4220 domain-containing protein</fullName>
    </recommendedName>
</protein>
<dbReference type="Proteomes" id="UP000095767">
    <property type="component" value="Unassembled WGS sequence"/>
</dbReference>
<reference evidence="1 2" key="1">
    <citation type="submission" date="2016-09" db="EMBL/GenBank/DDBJ databases">
        <title>The draft genome of Dichanthelium oligosanthes: A C3 panicoid grass species.</title>
        <authorList>
            <person name="Studer A.J."/>
            <person name="Schnable J.C."/>
            <person name="Brutnell T.P."/>
        </authorList>
    </citation>
    <scope>NUCLEOTIDE SEQUENCE [LARGE SCALE GENOMIC DNA]</scope>
    <source>
        <strain evidence="2">cv. Kellogg 1175</strain>
        <tissue evidence="1">Leaf</tissue>
    </source>
</reference>
<evidence type="ECO:0008006" key="3">
    <source>
        <dbReference type="Google" id="ProtNLM"/>
    </source>
</evidence>
<name>A0A1E5WJ33_9POAL</name>
<organism evidence="1 2">
    <name type="scientific">Dichanthelium oligosanthes</name>
    <dbReference type="NCBI Taxonomy" id="888268"/>
    <lineage>
        <taxon>Eukaryota</taxon>
        <taxon>Viridiplantae</taxon>
        <taxon>Streptophyta</taxon>
        <taxon>Embryophyta</taxon>
        <taxon>Tracheophyta</taxon>
        <taxon>Spermatophyta</taxon>
        <taxon>Magnoliopsida</taxon>
        <taxon>Liliopsida</taxon>
        <taxon>Poales</taxon>
        <taxon>Poaceae</taxon>
        <taxon>PACMAD clade</taxon>
        <taxon>Panicoideae</taxon>
        <taxon>Panicodae</taxon>
        <taxon>Paniceae</taxon>
        <taxon>Dichantheliinae</taxon>
        <taxon>Dichanthelium</taxon>
    </lineage>
</organism>
<dbReference type="Pfam" id="PF04578">
    <property type="entry name" value="DUF594"/>
    <property type="match status" value="1"/>
</dbReference>
<dbReference type="InterPro" id="IPR007658">
    <property type="entry name" value="DUF594"/>
</dbReference>
<dbReference type="EMBL" id="LWDX02005631">
    <property type="protein sequence ID" value="OEL37416.1"/>
    <property type="molecule type" value="Genomic_DNA"/>
</dbReference>
<dbReference type="AlphaFoldDB" id="A0A1E5WJ33"/>
<keyword evidence="2" id="KW-1185">Reference proteome</keyword>